<name>A0AAV4T680_CAEEX</name>
<dbReference type="Proteomes" id="UP001054945">
    <property type="component" value="Unassembled WGS sequence"/>
</dbReference>
<dbReference type="AlphaFoldDB" id="A0AAV4T680"/>
<organism evidence="1 2">
    <name type="scientific">Caerostris extrusa</name>
    <name type="common">Bark spider</name>
    <name type="synonym">Caerostris bankana</name>
    <dbReference type="NCBI Taxonomy" id="172846"/>
    <lineage>
        <taxon>Eukaryota</taxon>
        <taxon>Metazoa</taxon>
        <taxon>Ecdysozoa</taxon>
        <taxon>Arthropoda</taxon>
        <taxon>Chelicerata</taxon>
        <taxon>Arachnida</taxon>
        <taxon>Araneae</taxon>
        <taxon>Araneomorphae</taxon>
        <taxon>Entelegynae</taxon>
        <taxon>Araneoidea</taxon>
        <taxon>Araneidae</taxon>
        <taxon>Caerostris</taxon>
    </lineage>
</organism>
<evidence type="ECO:0000313" key="2">
    <source>
        <dbReference type="Proteomes" id="UP001054945"/>
    </source>
</evidence>
<accession>A0AAV4T680</accession>
<keyword evidence="2" id="KW-1185">Reference proteome</keyword>
<evidence type="ECO:0000313" key="1">
    <source>
        <dbReference type="EMBL" id="GIY41805.1"/>
    </source>
</evidence>
<comment type="caution">
    <text evidence="1">The sequence shown here is derived from an EMBL/GenBank/DDBJ whole genome shotgun (WGS) entry which is preliminary data.</text>
</comment>
<protein>
    <submittedName>
        <fullName evidence="1">Uncharacterized protein</fullName>
    </submittedName>
</protein>
<gene>
    <name evidence="1" type="ORF">CEXT_329711</name>
</gene>
<sequence>MLSLSLPLARDRLAGNGIPPLSFTEKNEDEDRWTREEATMLSLSLPLARDKLTGNGIPPHRLLRRMKTKIDGQRESLRVH</sequence>
<dbReference type="EMBL" id="BPLR01010758">
    <property type="protein sequence ID" value="GIY41805.1"/>
    <property type="molecule type" value="Genomic_DNA"/>
</dbReference>
<reference evidence="1 2" key="1">
    <citation type="submission" date="2021-06" db="EMBL/GenBank/DDBJ databases">
        <title>Caerostris extrusa draft genome.</title>
        <authorList>
            <person name="Kono N."/>
            <person name="Arakawa K."/>
        </authorList>
    </citation>
    <scope>NUCLEOTIDE SEQUENCE [LARGE SCALE GENOMIC DNA]</scope>
</reference>
<proteinExistence type="predicted"/>